<evidence type="ECO:0000256" key="6">
    <source>
        <dbReference type="ARBA" id="ARBA00022729"/>
    </source>
</evidence>
<evidence type="ECO:0000256" key="5">
    <source>
        <dbReference type="ARBA" id="ARBA00022692"/>
    </source>
</evidence>
<feature type="non-terminal residue" evidence="12">
    <location>
        <position position="277"/>
    </location>
</feature>
<feature type="non-terminal residue" evidence="12">
    <location>
        <position position="1"/>
    </location>
</feature>
<reference evidence="12" key="1">
    <citation type="submission" date="2023-10" db="EMBL/GenBank/DDBJ databases">
        <title>Genome assembly of Pristionchus species.</title>
        <authorList>
            <person name="Yoshida K."/>
            <person name="Sommer R.J."/>
        </authorList>
    </citation>
    <scope>NUCLEOTIDE SEQUENCE</scope>
    <source>
        <strain evidence="12">RS5133</strain>
    </source>
</reference>
<dbReference type="InterPro" id="IPR002213">
    <property type="entry name" value="UDP_glucos_trans"/>
</dbReference>
<comment type="subcellular location">
    <subcellularLocation>
        <location evidence="1 11">Membrane</location>
        <topology evidence="1 11">Single-pass membrane protein</topology>
    </subcellularLocation>
</comment>
<dbReference type="InterPro" id="IPR035595">
    <property type="entry name" value="UDP_glycos_trans_CS"/>
</dbReference>
<feature type="transmembrane region" description="Helical" evidence="11">
    <location>
        <begin position="254"/>
        <end position="273"/>
    </location>
</feature>
<dbReference type="CDD" id="cd03784">
    <property type="entry name" value="GT1_Gtf-like"/>
    <property type="match status" value="1"/>
</dbReference>
<dbReference type="GO" id="GO:0015020">
    <property type="term" value="F:glucuronosyltransferase activity"/>
    <property type="evidence" value="ECO:0007669"/>
    <property type="project" value="UniProtKB-EC"/>
</dbReference>
<dbReference type="EMBL" id="BTSY01000002">
    <property type="protein sequence ID" value="GMT15133.1"/>
    <property type="molecule type" value="Genomic_DNA"/>
</dbReference>
<organism evidence="12 13">
    <name type="scientific">Pristionchus fissidentatus</name>
    <dbReference type="NCBI Taxonomy" id="1538716"/>
    <lineage>
        <taxon>Eukaryota</taxon>
        <taxon>Metazoa</taxon>
        <taxon>Ecdysozoa</taxon>
        <taxon>Nematoda</taxon>
        <taxon>Chromadorea</taxon>
        <taxon>Rhabditida</taxon>
        <taxon>Rhabditina</taxon>
        <taxon>Diplogasteromorpha</taxon>
        <taxon>Diplogasteroidea</taxon>
        <taxon>Neodiplogasteridae</taxon>
        <taxon>Pristionchus</taxon>
    </lineage>
</organism>
<evidence type="ECO:0000313" key="13">
    <source>
        <dbReference type="Proteomes" id="UP001432322"/>
    </source>
</evidence>
<proteinExistence type="inferred from homology"/>
<gene>
    <name evidence="12" type="ORF">PFISCL1PPCAC_6430</name>
</gene>
<keyword evidence="5 11" id="KW-0812">Transmembrane</keyword>
<evidence type="ECO:0000313" key="12">
    <source>
        <dbReference type="EMBL" id="GMT15133.1"/>
    </source>
</evidence>
<dbReference type="PANTHER" id="PTHR48043:SF23">
    <property type="entry name" value="UDP-GLUCURONOSYLTRANSFERASE"/>
    <property type="match status" value="1"/>
</dbReference>
<evidence type="ECO:0000256" key="9">
    <source>
        <dbReference type="ARBA" id="ARBA00047475"/>
    </source>
</evidence>
<evidence type="ECO:0000256" key="11">
    <source>
        <dbReference type="RuleBase" id="RU362059"/>
    </source>
</evidence>
<dbReference type="EC" id="2.4.1.17" evidence="11"/>
<dbReference type="Gene3D" id="3.40.50.2000">
    <property type="entry name" value="Glycogen Phosphorylase B"/>
    <property type="match status" value="1"/>
</dbReference>
<comment type="catalytic activity">
    <reaction evidence="9 11">
        <text>glucuronate acceptor + UDP-alpha-D-glucuronate = acceptor beta-D-glucuronoside + UDP + H(+)</text>
        <dbReference type="Rhea" id="RHEA:21032"/>
        <dbReference type="ChEBI" id="CHEBI:15378"/>
        <dbReference type="ChEBI" id="CHEBI:58052"/>
        <dbReference type="ChEBI" id="CHEBI:58223"/>
        <dbReference type="ChEBI" id="CHEBI:132367"/>
        <dbReference type="ChEBI" id="CHEBI:132368"/>
        <dbReference type="EC" id="2.4.1.17"/>
    </reaction>
</comment>
<dbReference type="FunFam" id="3.40.50.2000:FF:000038">
    <property type="entry name" value="UDP-GlucuronosylTransferase"/>
    <property type="match status" value="1"/>
</dbReference>
<evidence type="ECO:0000256" key="7">
    <source>
        <dbReference type="ARBA" id="ARBA00022989"/>
    </source>
</evidence>
<comment type="caution">
    <text evidence="12">The sequence shown here is derived from an EMBL/GenBank/DDBJ whole genome shotgun (WGS) entry which is preliminary data.</text>
</comment>
<dbReference type="PANTHER" id="PTHR48043">
    <property type="entry name" value="EG:EG0003.4 PROTEIN-RELATED"/>
    <property type="match status" value="1"/>
</dbReference>
<keyword evidence="6" id="KW-0732">Signal</keyword>
<dbReference type="SUPFAM" id="SSF53756">
    <property type="entry name" value="UDP-Glycosyltransferase/glycogen phosphorylase"/>
    <property type="match status" value="1"/>
</dbReference>
<keyword evidence="4 10" id="KW-0808">Transferase</keyword>
<evidence type="ECO:0000256" key="8">
    <source>
        <dbReference type="ARBA" id="ARBA00023136"/>
    </source>
</evidence>
<sequence>DVVARSSLVLTNMEPVMEFAFPTLKKVIDIGGIVATKVKPLNEHWNSILSLRSRSILISFGSIARSSTLSIETKRGIVKALSNFHDITFIWKYETPDDQFASLEVAEVKNVVLSAWTPQNDLLSDSRVVGFVSHAGAGSVMEAATAAVPTIFVPLFAEQPRNAAMMEKNGVAVVYDKNHLHDTEKLTEALRNIIESKEMGSAATRMSLYLSKRPFSPRELLVKNVEFIAATGTIPSFHPDSIEMSFVELHNLDIIALFFFILLIISLVIFRVLKKIL</sequence>
<dbReference type="InterPro" id="IPR050271">
    <property type="entry name" value="UDP-glycosyltransferase"/>
</dbReference>
<evidence type="ECO:0000256" key="2">
    <source>
        <dbReference type="ARBA" id="ARBA00009995"/>
    </source>
</evidence>
<accession>A0AAV5VA86</accession>
<evidence type="ECO:0000256" key="3">
    <source>
        <dbReference type="ARBA" id="ARBA00022676"/>
    </source>
</evidence>
<keyword evidence="13" id="KW-1185">Reference proteome</keyword>
<dbReference type="Pfam" id="PF00201">
    <property type="entry name" value="UDPGT"/>
    <property type="match status" value="1"/>
</dbReference>
<comment type="similarity">
    <text evidence="2 10">Belongs to the UDP-glycosyltransferase family.</text>
</comment>
<evidence type="ECO:0000256" key="10">
    <source>
        <dbReference type="RuleBase" id="RU003718"/>
    </source>
</evidence>
<name>A0AAV5VA86_9BILA</name>
<dbReference type="GO" id="GO:0016020">
    <property type="term" value="C:membrane"/>
    <property type="evidence" value="ECO:0007669"/>
    <property type="project" value="UniProtKB-SubCell"/>
</dbReference>
<evidence type="ECO:0000256" key="1">
    <source>
        <dbReference type="ARBA" id="ARBA00004167"/>
    </source>
</evidence>
<evidence type="ECO:0000256" key="4">
    <source>
        <dbReference type="ARBA" id="ARBA00022679"/>
    </source>
</evidence>
<protein>
    <recommendedName>
        <fullName evidence="11">UDP-glucuronosyltransferase</fullName>
        <ecNumber evidence="11">2.4.1.17</ecNumber>
    </recommendedName>
</protein>
<keyword evidence="3 10" id="KW-0328">Glycosyltransferase</keyword>
<dbReference type="Proteomes" id="UP001432322">
    <property type="component" value="Unassembled WGS sequence"/>
</dbReference>
<keyword evidence="7 11" id="KW-1133">Transmembrane helix</keyword>
<keyword evidence="8 11" id="KW-0472">Membrane</keyword>
<dbReference type="PROSITE" id="PS00375">
    <property type="entry name" value="UDPGT"/>
    <property type="match status" value="1"/>
</dbReference>
<dbReference type="AlphaFoldDB" id="A0AAV5VA86"/>